<organism evidence="1 2">
    <name type="scientific">Pleurodeles waltl</name>
    <name type="common">Iberian ribbed newt</name>
    <dbReference type="NCBI Taxonomy" id="8319"/>
    <lineage>
        <taxon>Eukaryota</taxon>
        <taxon>Metazoa</taxon>
        <taxon>Chordata</taxon>
        <taxon>Craniata</taxon>
        <taxon>Vertebrata</taxon>
        <taxon>Euteleostomi</taxon>
        <taxon>Amphibia</taxon>
        <taxon>Batrachia</taxon>
        <taxon>Caudata</taxon>
        <taxon>Salamandroidea</taxon>
        <taxon>Salamandridae</taxon>
        <taxon>Pleurodelinae</taxon>
        <taxon>Pleurodeles</taxon>
    </lineage>
</organism>
<evidence type="ECO:0000313" key="1">
    <source>
        <dbReference type="EMBL" id="KAJ1176734.1"/>
    </source>
</evidence>
<dbReference type="Proteomes" id="UP001066276">
    <property type="component" value="Chromosome 3_2"/>
</dbReference>
<reference evidence="1" key="1">
    <citation type="journal article" date="2022" name="bioRxiv">
        <title>Sequencing and chromosome-scale assembly of the giantPleurodeles waltlgenome.</title>
        <authorList>
            <person name="Brown T."/>
            <person name="Elewa A."/>
            <person name="Iarovenko S."/>
            <person name="Subramanian E."/>
            <person name="Araus A.J."/>
            <person name="Petzold A."/>
            <person name="Susuki M."/>
            <person name="Suzuki K.-i.T."/>
            <person name="Hayashi T."/>
            <person name="Toyoda A."/>
            <person name="Oliveira C."/>
            <person name="Osipova E."/>
            <person name="Leigh N.D."/>
            <person name="Simon A."/>
            <person name="Yun M.H."/>
        </authorList>
    </citation>
    <scope>NUCLEOTIDE SEQUENCE</scope>
    <source>
        <strain evidence="1">20211129_DDA</strain>
        <tissue evidence="1">Liver</tissue>
    </source>
</reference>
<name>A0AAV7TJF1_PLEWA</name>
<accession>A0AAV7TJF1</accession>
<protein>
    <submittedName>
        <fullName evidence="1">Uncharacterized protein</fullName>
    </submittedName>
</protein>
<gene>
    <name evidence="1" type="ORF">NDU88_002001</name>
</gene>
<keyword evidence="2" id="KW-1185">Reference proteome</keyword>
<comment type="caution">
    <text evidence="1">The sequence shown here is derived from an EMBL/GenBank/DDBJ whole genome shotgun (WGS) entry which is preliminary data.</text>
</comment>
<dbReference type="AlphaFoldDB" id="A0AAV7TJF1"/>
<evidence type="ECO:0000313" key="2">
    <source>
        <dbReference type="Proteomes" id="UP001066276"/>
    </source>
</evidence>
<dbReference type="EMBL" id="JANPWB010000006">
    <property type="protein sequence ID" value="KAJ1176734.1"/>
    <property type="molecule type" value="Genomic_DNA"/>
</dbReference>
<proteinExistence type="predicted"/>
<sequence>MSMSADSTRRTGHNTNGAASVVLNMCRPAMLGVSFLRLLEPHALASGEGMGLHWQDWLEDFEHFMKGSQVTDAVQQFIASRNLIGKEIGQIIKELLTRHAIIISRGLQGA</sequence>